<evidence type="ECO:0000256" key="7">
    <source>
        <dbReference type="HAMAP-Rule" id="MF_01508"/>
    </source>
</evidence>
<dbReference type="Pfam" id="PF00004">
    <property type="entry name" value="AAA"/>
    <property type="match status" value="1"/>
</dbReference>
<keyword evidence="4 7" id="KW-0547">Nucleotide-binding</keyword>
<dbReference type="Gene3D" id="1.10.8.60">
    <property type="match status" value="1"/>
</dbReference>
<dbReference type="HAMAP" id="MF_01508">
    <property type="entry name" value="RfcL"/>
    <property type="match status" value="1"/>
</dbReference>
<dbReference type="InterPro" id="IPR047854">
    <property type="entry name" value="RFC_lid"/>
</dbReference>
<dbReference type="STRING" id="49547.MBCUR_19310"/>
<proteinExistence type="inferred from homology"/>
<evidence type="ECO:0000313" key="10">
    <source>
        <dbReference type="EMBL" id="KZX10080.1"/>
    </source>
</evidence>
<evidence type="ECO:0000256" key="4">
    <source>
        <dbReference type="ARBA" id="ARBA00022741"/>
    </source>
</evidence>
<sequence>MLWTDKYRPQSFEEVVGSKNTVSQIKNWINKWNNNEAQKPLLLTGSAGIGKTTLALIIAKEIGEFVELNASDKRSYDIIMETVGESSSTQSLYGKSHKLIIIDEIDGISGNDDRGGTRAINKIMANTKQPIIMMANDFYSKRLATIKTKCLVIKMPKIRSPTITVALRKIAKNENIEVENDALKELSKRSNGDLRSAINTFQAMVSYSNSLTMEDLDDLEYKDNTSNIFDSVIAVLKSKNVKHVKEALFSINEDPTLVMEYIAENIPREYTNKNEIKKAYEMISEADFFFGKARQTREYTYWRYASEFMGSGVALSKKETYKKFSKIQSPMAFNLMARSRGKRKLRDEIAEKISKKCHVSKQIAISYFPLMEIIFKNDLWAWEFSDFIGLDDSEIKHFRTKKIPKKLVKELEYKKAIALQNKYKNSLSEGNNEDRNNTKIVDGKINSKNTDNIHFDDKKKGNKSKKSKDKLKKTENKKETKKTESKSQKSLFDF</sequence>
<keyword evidence="10" id="KW-0548">Nucleotidyltransferase</keyword>
<dbReference type="PATRIC" id="fig|49547.3.peg.2040"/>
<dbReference type="Proteomes" id="UP000077245">
    <property type="component" value="Unassembled WGS sequence"/>
</dbReference>
<dbReference type="PANTHER" id="PTHR23389">
    <property type="entry name" value="CHROMOSOME TRANSMISSION FIDELITY FACTOR 18"/>
    <property type="match status" value="1"/>
</dbReference>
<evidence type="ECO:0000256" key="3">
    <source>
        <dbReference type="ARBA" id="ARBA00022705"/>
    </source>
</evidence>
<dbReference type="SUPFAM" id="SSF52540">
    <property type="entry name" value="P-loop containing nucleoside triphosphate hydrolases"/>
    <property type="match status" value="1"/>
</dbReference>
<evidence type="ECO:0000259" key="9">
    <source>
        <dbReference type="SMART" id="SM00382"/>
    </source>
</evidence>
<dbReference type="CDD" id="cd18140">
    <property type="entry name" value="HLD_clamp_RFC"/>
    <property type="match status" value="1"/>
</dbReference>
<dbReference type="OrthoDB" id="8658at2157"/>
<dbReference type="GO" id="GO:0016887">
    <property type="term" value="F:ATP hydrolysis activity"/>
    <property type="evidence" value="ECO:0007669"/>
    <property type="project" value="InterPro"/>
</dbReference>
<comment type="function">
    <text evidence="7">Part of the RFC clamp loader complex which loads the PCNA sliding clamp onto DNA.</text>
</comment>
<reference evidence="10 11" key="1">
    <citation type="submission" date="2016-04" db="EMBL/GenBank/DDBJ databases">
        <title>Genome sequence of Methanobrevibacter curvatus DSM 11111.</title>
        <authorList>
            <person name="Poehlein A."/>
            <person name="Seedorf H."/>
            <person name="Daniel R."/>
        </authorList>
    </citation>
    <scope>NUCLEOTIDE SEQUENCE [LARGE SCALE GENOMIC DNA]</scope>
    <source>
        <strain evidence="10 11">DSM 11111</strain>
    </source>
</reference>
<evidence type="ECO:0000256" key="5">
    <source>
        <dbReference type="ARBA" id="ARBA00022840"/>
    </source>
</evidence>
<dbReference type="GO" id="GO:0003689">
    <property type="term" value="F:DNA clamp loader activity"/>
    <property type="evidence" value="ECO:0007669"/>
    <property type="project" value="UniProtKB-UniRule"/>
</dbReference>
<gene>
    <name evidence="10" type="primary">dnaX_1</name>
    <name evidence="7" type="synonym">rfcL</name>
    <name evidence="10" type="ORF">MBCUR_19310</name>
</gene>
<dbReference type="GO" id="GO:0005524">
    <property type="term" value="F:ATP binding"/>
    <property type="evidence" value="ECO:0007669"/>
    <property type="project" value="UniProtKB-UniRule"/>
</dbReference>
<keyword evidence="10" id="KW-0808">Transferase</keyword>
<keyword evidence="3 7" id="KW-0235">DNA replication</keyword>
<evidence type="ECO:0000256" key="6">
    <source>
        <dbReference type="ARBA" id="ARBA00032141"/>
    </source>
</evidence>
<comment type="similarity">
    <text evidence="1 7">Belongs to the activator 1 small subunits family. RfcL subfamily.</text>
</comment>
<protein>
    <recommendedName>
        <fullName evidence="2 7">Replication factor C large subunit</fullName>
        <shortName evidence="7">RFC large subunit</shortName>
    </recommendedName>
    <alternativeName>
        <fullName evidence="6 7">Clamp loader large subunit</fullName>
    </alternativeName>
</protein>
<dbReference type="PANTHER" id="PTHR23389:SF6">
    <property type="entry name" value="REPLICATION FACTOR C SUBUNIT 1"/>
    <property type="match status" value="1"/>
</dbReference>
<feature type="compositionally biased region" description="Basic residues" evidence="8">
    <location>
        <begin position="460"/>
        <end position="471"/>
    </location>
</feature>
<dbReference type="NCBIfam" id="NF003229">
    <property type="entry name" value="PRK04195.1-5"/>
    <property type="match status" value="1"/>
</dbReference>
<organism evidence="10 11">
    <name type="scientific">Methanobrevibacter curvatus</name>
    <dbReference type="NCBI Taxonomy" id="49547"/>
    <lineage>
        <taxon>Archaea</taxon>
        <taxon>Methanobacteriati</taxon>
        <taxon>Methanobacteriota</taxon>
        <taxon>Methanomada group</taxon>
        <taxon>Methanobacteria</taxon>
        <taxon>Methanobacteriales</taxon>
        <taxon>Methanobacteriaceae</taxon>
        <taxon>Methanobrevibacter</taxon>
    </lineage>
</organism>
<evidence type="ECO:0000313" key="11">
    <source>
        <dbReference type="Proteomes" id="UP000077245"/>
    </source>
</evidence>
<feature type="domain" description="AAA+ ATPase" evidence="9">
    <location>
        <begin position="37"/>
        <end position="159"/>
    </location>
</feature>
<comment type="caution">
    <text evidence="10">The sequence shown here is derived from an EMBL/GenBank/DDBJ whole genome shotgun (WGS) entry which is preliminary data.</text>
</comment>
<feature type="region of interest" description="Disordered" evidence="8">
    <location>
        <begin position="426"/>
        <end position="494"/>
    </location>
</feature>
<dbReference type="InterPro" id="IPR023935">
    <property type="entry name" value="Rep_factor-C_lsu"/>
</dbReference>
<feature type="compositionally biased region" description="Basic and acidic residues" evidence="8">
    <location>
        <begin position="472"/>
        <end position="487"/>
    </location>
</feature>
<dbReference type="InterPro" id="IPR003959">
    <property type="entry name" value="ATPase_AAA_core"/>
</dbReference>
<dbReference type="SMART" id="SM00382">
    <property type="entry name" value="AAA"/>
    <property type="match status" value="1"/>
</dbReference>
<evidence type="ECO:0000256" key="2">
    <source>
        <dbReference type="ARBA" id="ARBA00014793"/>
    </source>
</evidence>
<dbReference type="EMBL" id="LWMV01000225">
    <property type="protein sequence ID" value="KZX10080.1"/>
    <property type="molecule type" value="Genomic_DNA"/>
</dbReference>
<evidence type="ECO:0000256" key="8">
    <source>
        <dbReference type="SAM" id="MobiDB-lite"/>
    </source>
</evidence>
<name>A0A162FHM7_9EURY</name>
<dbReference type="GO" id="GO:0006260">
    <property type="term" value="P:DNA replication"/>
    <property type="evidence" value="ECO:0007669"/>
    <property type="project" value="UniProtKB-UniRule"/>
</dbReference>
<comment type="subunit">
    <text evidence="7">Heteromultimer composed of small subunits (RfcS) and large subunits (RfcL).</text>
</comment>
<dbReference type="NCBIfam" id="NF003233">
    <property type="entry name" value="PRK04195.2-3"/>
    <property type="match status" value="1"/>
</dbReference>
<dbReference type="GO" id="GO:0016779">
    <property type="term" value="F:nucleotidyltransferase activity"/>
    <property type="evidence" value="ECO:0007669"/>
    <property type="project" value="UniProtKB-KW"/>
</dbReference>
<accession>A0A162FHM7</accession>
<dbReference type="RefSeq" id="WP_067092733.1">
    <property type="nucleotide sequence ID" value="NZ_LWMV01000225.1"/>
</dbReference>
<keyword evidence="5 7" id="KW-0067">ATP-binding</keyword>
<dbReference type="InterPro" id="IPR027417">
    <property type="entry name" value="P-loop_NTPase"/>
</dbReference>
<dbReference type="CDD" id="cd00009">
    <property type="entry name" value="AAA"/>
    <property type="match status" value="1"/>
</dbReference>
<dbReference type="AlphaFoldDB" id="A0A162FHM7"/>
<dbReference type="Pfam" id="PF21960">
    <property type="entry name" value="RCF1-5-like_lid"/>
    <property type="match status" value="1"/>
</dbReference>
<keyword evidence="11" id="KW-1185">Reference proteome</keyword>
<feature type="binding site" evidence="7">
    <location>
        <begin position="45"/>
        <end position="52"/>
    </location>
    <ligand>
        <name>ATP</name>
        <dbReference type="ChEBI" id="CHEBI:30616"/>
    </ligand>
</feature>
<evidence type="ECO:0000256" key="1">
    <source>
        <dbReference type="ARBA" id="ARBA00006878"/>
    </source>
</evidence>
<dbReference type="InterPro" id="IPR003593">
    <property type="entry name" value="AAA+_ATPase"/>
</dbReference>
<dbReference type="Gene3D" id="3.40.50.300">
    <property type="entry name" value="P-loop containing nucleotide triphosphate hydrolases"/>
    <property type="match status" value="1"/>
</dbReference>